<dbReference type="VEuPathDB" id="ToxoDB:ENH_00059580"/>
<evidence type="ECO:0000256" key="4">
    <source>
        <dbReference type="SAM" id="MobiDB-lite"/>
    </source>
</evidence>
<dbReference type="GO" id="GO:0005737">
    <property type="term" value="C:cytoplasm"/>
    <property type="evidence" value="ECO:0007669"/>
    <property type="project" value="TreeGrafter"/>
</dbReference>
<keyword evidence="3" id="KW-0949">S-adenosyl-L-methionine</keyword>
<dbReference type="Gene3D" id="2.170.270.10">
    <property type="entry name" value="SET domain"/>
    <property type="match status" value="1"/>
</dbReference>
<dbReference type="SUPFAM" id="SSF48452">
    <property type="entry name" value="TPR-like"/>
    <property type="match status" value="1"/>
</dbReference>
<dbReference type="InterPro" id="IPR052097">
    <property type="entry name" value="SET-MYND_domain_protein"/>
</dbReference>
<keyword evidence="6" id="KW-1185">Reference proteome</keyword>
<feature type="region of interest" description="Disordered" evidence="4">
    <location>
        <begin position="117"/>
        <end position="142"/>
    </location>
</feature>
<dbReference type="GO" id="GO:0032259">
    <property type="term" value="P:methylation"/>
    <property type="evidence" value="ECO:0007669"/>
    <property type="project" value="UniProtKB-KW"/>
</dbReference>
<reference evidence="5" key="2">
    <citation type="submission" date="2013-10" db="EMBL/GenBank/DDBJ databases">
        <authorList>
            <person name="Aslett M."/>
        </authorList>
    </citation>
    <scope>NUCLEOTIDE SEQUENCE [LARGE SCALE GENOMIC DNA]</scope>
    <source>
        <strain evidence="5">Houghton</strain>
    </source>
</reference>
<evidence type="ECO:0000313" key="6">
    <source>
        <dbReference type="Proteomes" id="UP000030754"/>
    </source>
</evidence>
<evidence type="ECO:0000256" key="2">
    <source>
        <dbReference type="ARBA" id="ARBA00022679"/>
    </source>
</evidence>
<dbReference type="RefSeq" id="XP_013437353.1">
    <property type="nucleotide sequence ID" value="XM_013581899.1"/>
</dbReference>
<dbReference type="InterPro" id="IPR011990">
    <property type="entry name" value="TPR-like_helical_dom_sf"/>
</dbReference>
<dbReference type="OrthoDB" id="265717at2759"/>
<dbReference type="EMBL" id="HG725611">
    <property type="protein sequence ID" value="CDJ68886.1"/>
    <property type="molecule type" value="Genomic_DNA"/>
</dbReference>
<dbReference type="Gene3D" id="1.25.40.10">
    <property type="entry name" value="Tetratricopeptide repeat domain"/>
    <property type="match status" value="1"/>
</dbReference>
<dbReference type="Proteomes" id="UP000030754">
    <property type="component" value="Unassembled WGS sequence"/>
</dbReference>
<dbReference type="SUPFAM" id="SSF82199">
    <property type="entry name" value="SET domain"/>
    <property type="match status" value="1"/>
</dbReference>
<evidence type="ECO:0000256" key="1">
    <source>
        <dbReference type="ARBA" id="ARBA00022603"/>
    </source>
</evidence>
<dbReference type="InterPro" id="IPR046341">
    <property type="entry name" value="SET_dom_sf"/>
</dbReference>
<sequence>MSKSLLFQHLQQICSPALHDLQRAIGAHGTQPRCAEQPDRNGSDGLGNSAEVARSATSTPCEEISRHCSTHTCLPATSDLSFRDSCHICNECTSPAVSKSGADNAELVARRIFSRSQPLASPSPPYSIDTDGTSQNSPSGVTTPCNNHSANCGCRVSEGGVTCTSDIFSIDSVSLASAVLTPHLLQIFRRVWEDSNTNSWSSASSKIGLGPSDPSHISSVEVWKLRPSAEISKQIKLWGNEALRRGRLAAAEALYLAAIMLLPSKSGKGEGSDALFAVLSANRALALLRLGRVREAVRAATVAVATDPLYRKAWHRRAAALVSLREKVKEHFHSAGSNFNNRNSHSSASWNEIIRSCLQHIDYEIAEAQRMSMSQAKPTDAQAAATGMLIGTCGCDSNVACSRSSGSNAHQFCSRRLWIRGDVNLQHNEKGWGMVTTNGEVAEQEGDSSLVLEEEAFAVWVHPKHCAAIPKIPLADTFPCCELSNSQAPHSLELHADETMRRAWEELVEESAVSKMCSSENMGKEESDVSVESADGVHFVCAGCATVPARAEAAASMWHSRALDSWNVAINYLLRPTLPVVPCGSCTGALFCCHACKDGSSHKRVCSLPKHVDEDEHHECWMGMQTALKQHNTTDSTGEAGEKSAACSALLPLALSLPDPHRHIARQLLASLLPSTTTSSKLLEAEGQCALARSAVNAEDALTSSGLRKLREPAWQQLLTMTSSVVVDSTKITDWLLNAAWLAGDAVASGRVLQCGGRCLLCKSFLRQAPTVVDSSVREAALQSTQTRATETEDALVETAKIGLCSNCCACCRAWCSHCCADVPALQSSRVTLACQPCFPRCLVAAALHAYGVACCNSFTIRVMCDPEEDAVPAGTAFFLAASLLNHSCIPNAFATFGEPSLRGQRDQKRHGDFAHSSSLQDVRSSLSNASVSGRGALLQIRLCTRGKCKDSQEICISYGPIVGLRNSSWGSRQDWLLRNAGFFCLCQACQAPRYEGSLAIAGDIPFRHELLCGHPCPHCTSAPRVHQLLEEVQRSDCSKQKRYVLLEATALHRRSLDSRLRGGSVPTTQQRFQMGMPFSGFSVLSKMPAEALNFIAVYSKLLLTTLTEGEPQHPWTKTQALAILGHSCARLWTRDVSASPDPPVVVTSVLSSNGPFFVCSGFYCLNCRACFAFDILENRRAATVVQLDGLLQRLGSSVTSFVSSRGVRSCMQFADILKETMRAISDALAANGFLSADAWRALHAVARAAYAQAKIAHRECGDKKAYLELLNFAAMCQSAGIYVLLQRLPFSLEQPEVSAQMYKAAMLFSQAGCIIEAKQILRAAGEAAVHSCGFHSITHCFVKELLLWLEEMHV</sequence>
<accession>U6MY39</accession>
<evidence type="ECO:0000313" key="5">
    <source>
        <dbReference type="EMBL" id="CDJ68886.1"/>
    </source>
</evidence>
<dbReference type="GeneID" id="25476098"/>
<organism evidence="5 6">
    <name type="scientific">Eimeria necatrix</name>
    <dbReference type="NCBI Taxonomy" id="51315"/>
    <lineage>
        <taxon>Eukaryota</taxon>
        <taxon>Sar</taxon>
        <taxon>Alveolata</taxon>
        <taxon>Apicomplexa</taxon>
        <taxon>Conoidasida</taxon>
        <taxon>Coccidia</taxon>
        <taxon>Eucoccidiorida</taxon>
        <taxon>Eimeriorina</taxon>
        <taxon>Eimeriidae</taxon>
        <taxon>Eimeria</taxon>
    </lineage>
</organism>
<feature type="region of interest" description="Disordered" evidence="4">
    <location>
        <begin position="29"/>
        <end position="56"/>
    </location>
</feature>
<evidence type="ECO:0000256" key="3">
    <source>
        <dbReference type="ARBA" id="ARBA00022691"/>
    </source>
</evidence>
<keyword evidence="1" id="KW-0489">Methyltransferase</keyword>
<dbReference type="PANTHER" id="PTHR46165:SF2">
    <property type="entry name" value="SET AND MYND DOMAIN-CONTAINING PROTEIN 4"/>
    <property type="match status" value="1"/>
</dbReference>
<dbReference type="PANTHER" id="PTHR46165">
    <property type="entry name" value="SET AND MYND DOMAIN-CONTAINING PROTEIN 4"/>
    <property type="match status" value="1"/>
</dbReference>
<gene>
    <name evidence="5" type="ORF">ENH_00059580</name>
</gene>
<dbReference type="GO" id="GO:0008168">
    <property type="term" value="F:methyltransferase activity"/>
    <property type="evidence" value="ECO:0007669"/>
    <property type="project" value="UniProtKB-KW"/>
</dbReference>
<proteinExistence type="predicted"/>
<evidence type="ECO:0008006" key="7">
    <source>
        <dbReference type="Google" id="ProtNLM"/>
    </source>
</evidence>
<name>U6MY39_9EIME</name>
<reference evidence="5" key="1">
    <citation type="submission" date="2013-10" db="EMBL/GenBank/DDBJ databases">
        <title>Genomic analysis of the causative agents of coccidiosis in chickens.</title>
        <authorList>
            <person name="Reid A.J."/>
            <person name="Blake D."/>
            <person name="Billington K."/>
            <person name="Browne H."/>
            <person name="Dunn M."/>
            <person name="Hung S."/>
            <person name="Kawahara F."/>
            <person name="Miranda-Saavedra D."/>
            <person name="Mourier T."/>
            <person name="Nagra H."/>
            <person name="Otto T.D."/>
            <person name="Rawlings N."/>
            <person name="Sanchez A."/>
            <person name="Sanders M."/>
            <person name="Subramaniam C."/>
            <person name="Tay Y."/>
            <person name="Dear P."/>
            <person name="Doerig C."/>
            <person name="Gruber A."/>
            <person name="Parkinson J."/>
            <person name="Shirley M."/>
            <person name="Wan K.L."/>
            <person name="Berriman M."/>
            <person name="Tomley F."/>
            <person name="Pain A."/>
        </authorList>
    </citation>
    <scope>NUCLEOTIDE SEQUENCE [LARGE SCALE GENOMIC DNA]</scope>
    <source>
        <strain evidence="5">Houghton</strain>
    </source>
</reference>
<dbReference type="GO" id="GO:0005634">
    <property type="term" value="C:nucleus"/>
    <property type="evidence" value="ECO:0007669"/>
    <property type="project" value="TreeGrafter"/>
</dbReference>
<protein>
    <recommendedName>
        <fullName evidence="7">SET domain-containing protein</fullName>
    </recommendedName>
</protein>
<dbReference type="GO" id="GO:0042826">
    <property type="term" value="F:histone deacetylase binding"/>
    <property type="evidence" value="ECO:0007669"/>
    <property type="project" value="TreeGrafter"/>
</dbReference>
<keyword evidence="2" id="KW-0808">Transferase</keyword>
<feature type="compositionally biased region" description="Polar residues" evidence="4">
    <location>
        <begin position="130"/>
        <end position="142"/>
    </location>
</feature>